<dbReference type="AlphaFoldDB" id="A0AAJ0UF98"/>
<keyword evidence="5 8" id="KW-1133">Transmembrane helix</keyword>
<dbReference type="RefSeq" id="WP_201243881.1">
    <property type="nucleotide sequence ID" value="NZ_NHSF01000017.1"/>
</dbReference>
<comment type="caution">
    <text evidence="9">The sequence shown here is derived from an EMBL/GenBank/DDBJ whole genome shotgun (WGS) entry which is preliminary data.</text>
</comment>
<reference evidence="9" key="1">
    <citation type="submission" date="2017-05" db="EMBL/GenBank/DDBJ databases">
        <authorList>
            <person name="Imhoff J.F."/>
            <person name="Rahn T."/>
            <person name="Kuenzel S."/>
            <person name="Neulinger S.C."/>
        </authorList>
    </citation>
    <scope>NUCLEOTIDE SEQUENCE</scope>
    <source>
        <strain evidence="9">DSM 4395</strain>
    </source>
</reference>
<dbReference type="GO" id="GO:0022857">
    <property type="term" value="F:transmembrane transporter activity"/>
    <property type="evidence" value="ECO:0007669"/>
    <property type="project" value="InterPro"/>
</dbReference>
<gene>
    <name evidence="9" type="ORF">CCR82_03000</name>
</gene>
<evidence type="ECO:0000256" key="4">
    <source>
        <dbReference type="ARBA" id="ARBA00022692"/>
    </source>
</evidence>
<evidence type="ECO:0000256" key="6">
    <source>
        <dbReference type="ARBA" id="ARBA00023136"/>
    </source>
</evidence>
<evidence type="ECO:0000256" key="3">
    <source>
        <dbReference type="ARBA" id="ARBA00022475"/>
    </source>
</evidence>
<dbReference type="Proteomes" id="UP001296967">
    <property type="component" value="Unassembled WGS sequence"/>
</dbReference>
<keyword evidence="7" id="KW-0653">Protein transport</keyword>
<feature type="transmembrane region" description="Helical" evidence="8">
    <location>
        <begin position="15"/>
        <end position="35"/>
    </location>
</feature>
<accession>A0AAJ0UF98</accession>
<evidence type="ECO:0000256" key="2">
    <source>
        <dbReference type="ARBA" id="ARBA00005811"/>
    </source>
</evidence>
<keyword evidence="6 8" id="KW-0472">Membrane</keyword>
<reference evidence="9" key="2">
    <citation type="journal article" date="2020" name="Microorganisms">
        <title>Osmotic Adaptation and Compatible Solute Biosynthesis of Phototrophic Bacteria as Revealed from Genome Analyses.</title>
        <authorList>
            <person name="Imhoff J.F."/>
            <person name="Rahn T."/>
            <person name="Kunzel S."/>
            <person name="Keller A."/>
            <person name="Neulinger S.C."/>
        </authorList>
    </citation>
    <scope>NUCLEOTIDE SEQUENCE</scope>
    <source>
        <strain evidence="9">DSM 4395</strain>
    </source>
</reference>
<dbReference type="InterPro" id="IPR003400">
    <property type="entry name" value="ExbD"/>
</dbReference>
<evidence type="ECO:0000256" key="1">
    <source>
        <dbReference type="ARBA" id="ARBA00004162"/>
    </source>
</evidence>
<protein>
    <submittedName>
        <fullName evidence="9">Biopolymer transporter ExbD</fullName>
    </submittedName>
</protein>
<dbReference type="GO" id="GO:0015031">
    <property type="term" value="P:protein transport"/>
    <property type="evidence" value="ECO:0007669"/>
    <property type="project" value="UniProtKB-KW"/>
</dbReference>
<dbReference type="Gene3D" id="3.30.420.270">
    <property type="match status" value="1"/>
</dbReference>
<keyword evidence="10" id="KW-1185">Reference proteome</keyword>
<evidence type="ECO:0000256" key="8">
    <source>
        <dbReference type="SAM" id="Phobius"/>
    </source>
</evidence>
<evidence type="ECO:0000313" key="9">
    <source>
        <dbReference type="EMBL" id="MBK5929527.1"/>
    </source>
</evidence>
<evidence type="ECO:0000256" key="5">
    <source>
        <dbReference type="ARBA" id="ARBA00022989"/>
    </source>
</evidence>
<comment type="similarity">
    <text evidence="2 7">Belongs to the ExbD/TolR family.</text>
</comment>
<dbReference type="PANTHER" id="PTHR30558:SF3">
    <property type="entry name" value="BIOPOLYMER TRANSPORT PROTEIN EXBD-RELATED"/>
    <property type="match status" value="1"/>
</dbReference>
<dbReference type="GO" id="GO:0005886">
    <property type="term" value="C:plasma membrane"/>
    <property type="evidence" value="ECO:0007669"/>
    <property type="project" value="UniProtKB-SubCell"/>
</dbReference>
<keyword evidence="4 7" id="KW-0812">Transmembrane</keyword>
<dbReference type="Pfam" id="PF02472">
    <property type="entry name" value="ExbD"/>
    <property type="match status" value="1"/>
</dbReference>
<name>A0AAJ0UF98_HALSE</name>
<sequence>MNLRPHRREIPEINLTPLVDVVFLLLIFFMVTTSFRDEGRLRLQLPEADAKAVPAEEIDLVEVMIDRVGRFYVNRQALAGNDLETLQRALRDAVGAERGLPVVIKADARTPHQAVMTVLDAAGQLGLTQVAFAARQRPGDATMGPAP</sequence>
<keyword evidence="3" id="KW-1003">Cell membrane</keyword>
<comment type="subcellular location">
    <subcellularLocation>
        <location evidence="1">Cell membrane</location>
        <topology evidence="1">Single-pass membrane protein</topology>
    </subcellularLocation>
    <subcellularLocation>
        <location evidence="7">Cell membrane</location>
        <topology evidence="7">Single-pass type II membrane protein</topology>
    </subcellularLocation>
</comment>
<organism evidence="9 10">
    <name type="scientific">Halochromatium salexigens</name>
    <name type="common">Chromatium salexigens</name>
    <dbReference type="NCBI Taxonomy" id="49447"/>
    <lineage>
        <taxon>Bacteria</taxon>
        <taxon>Pseudomonadati</taxon>
        <taxon>Pseudomonadota</taxon>
        <taxon>Gammaproteobacteria</taxon>
        <taxon>Chromatiales</taxon>
        <taxon>Chromatiaceae</taxon>
        <taxon>Halochromatium</taxon>
    </lineage>
</organism>
<dbReference type="PANTHER" id="PTHR30558">
    <property type="entry name" value="EXBD MEMBRANE COMPONENT OF PMF-DRIVEN MACROMOLECULE IMPORT SYSTEM"/>
    <property type="match status" value="1"/>
</dbReference>
<dbReference type="EMBL" id="NHSF01000017">
    <property type="protein sequence ID" value="MBK5929527.1"/>
    <property type="molecule type" value="Genomic_DNA"/>
</dbReference>
<evidence type="ECO:0000313" key="10">
    <source>
        <dbReference type="Proteomes" id="UP001296967"/>
    </source>
</evidence>
<proteinExistence type="inferred from homology"/>
<keyword evidence="7" id="KW-0813">Transport</keyword>
<evidence type="ECO:0000256" key="7">
    <source>
        <dbReference type="RuleBase" id="RU003879"/>
    </source>
</evidence>